<protein>
    <submittedName>
        <fullName evidence="1">Uncharacterized protein</fullName>
    </submittedName>
</protein>
<dbReference type="EMBL" id="BGPR01000001">
    <property type="protein sequence ID" value="GBL72438.1"/>
    <property type="molecule type" value="Genomic_DNA"/>
</dbReference>
<keyword evidence="2" id="KW-1185">Reference proteome</keyword>
<evidence type="ECO:0000313" key="2">
    <source>
        <dbReference type="Proteomes" id="UP000499080"/>
    </source>
</evidence>
<name>A0A4Y1ZY84_ARAVE</name>
<evidence type="ECO:0000313" key="1">
    <source>
        <dbReference type="EMBL" id="GBL72438.1"/>
    </source>
</evidence>
<organism evidence="1 2">
    <name type="scientific">Araneus ventricosus</name>
    <name type="common">Orbweaver spider</name>
    <name type="synonym">Epeira ventricosa</name>
    <dbReference type="NCBI Taxonomy" id="182803"/>
    <lineage>
        <taxon>Eukaryota</taxon>
        <taxon>Metazoa</taxon>
        <taxon>Ecdysozoa</taxon>
        <taxon>Arthropoda</taxon>
        <taxon>Chelicerata</taxon>
        <taxon>Arachnida</taxon>
        <taxon>Araneae</taxon>
        <taxon>Araneomorphae</taxon>
        <taxon>Entelegynae</taxon>
        <taxon>Araneoidea</taxon>
        <taxon>Araneidae</taxon>
        <taxon>Araneus</taxon>
    </lineage>
</organism>
<dbReference type="AlphaFoldDB" id="A0A4Y1ZY84"/>
<proteinExistence type="predicted"/>
<comment type="caution">
    <text evidence="1">The sequence shown here is derived from an EMBL/GenBank/DDBJ whole genome shotgun (WGS) entry which is preliminary data.</text>
</comment>
<accession>A0A4Y1ZY84</accession>
<gene>
    <name evidence="1" type="ORF">AVEN_115359_1</name>
</gene>
<dbReference type="Proteomes" id="UP000499080">
    <property type="component" value="Unassembled WGS sequence"/>
</dbReference>
<sequence length="116" mass="13154">MAEKEETHETALRCLSLTACCSAVALTVRCFSCHIAYTTIALEKNAITRKEETHETALRRLSLTRLLFRCSINSPVLFLPHRLHHNCFGEERYYREGGDTRDSSAPFVLDSLVVPL</sequence>
<reference evidence="1 2" key="1">
    <citation type="journal article" date="2019" name="Sci. Rep.">
        <title>Orb-weaving spider Araneus ventricosus genome elucidates the spidroin gene catalogue.</title>
        <authorList>
            <person name="Kono N."/>
            <person name="Nakamura H."/>
            <person name="Ohtoshi R."/>
            <person name="Moran D.A.P."/>
            <person name="Shinohara A."/>
            <person name="Yoshida Y."/>
            <person name="Fujiwara M."/>
            <person name="Mori M."/>
            <person name="Tomita M."/>
            <person name="Arakawa K."/>
        </authorList>
    </citation>
    <scope>NUCLEOTIDE SEQUENCE [LARGE SCALE GENOMIC DNA]</scope>
</reference>